<comment type="caution">
    <text evidence="1">The sequence shown here is derived from an EMBL/GenBank/DDBJ whole genome shotgun (WGS) entry which is preliminary data.</text>
</comment>
<evidence type="ECO:0000313" key="1">
    <source>
        <dbReference type="EMBL" id="KAG1799246.1"/>
    </source>
</evidence>
<dbReference type="Gene3D" id="1.10.20.10">
    <property type="entry name" value="Histone, subunit A"/>
    <property type="match status" value="1"/>
</dbReference>
<name>A0A9P7J228_9AGAM</name>
<dbReference type="Proteomes" id="UP000719766">
    <property type="component" value="Unassembled WGS sequence"/>
</dbReference>
<dbReference type="RefSeq" id="XP_041163645.1">
    <property type="nucleotide sequence ID" value="XM_041297434.1"/>
</dbReference>
<protein>
    <submittedName>
        <fullName evidence="1">Uncharacterized protein</fullName>
    </submittedName>
</protein>
<sequence>AGEPLNDFLCSFWQRQMDTAEKETPGYRNTPLPLPRIKQVMKSDLEGMSLHHKIIAKYVQTSHRT</sequence>
<dbReference type="EMBL" id="JABBWE010000011">
    <property type="protein sequence ID" value="KAG1799246.1"/>
    <property type="molecule type" value="Genomic_DNA"/>
</dbReference>
<dbReference type="GeneID" id="64591198"/>
<reference evidence="1" key="1">
    <citation type="journal article" date="2020" name="New Phytol.">
        <title>Comparative genomics reveals dynamic genome evolution in host specialist ectomycorrhizal fungi.</title>
        <authorList>
            <person name="Lofgren L.A."/>
            <person name="Nguyen N.H."/>
            <person name="Vilgalys R."/>
            <person name="Ruytinx J."/>
            <person name="Liao H.L."/>
            <person name="Branco S."/>
            <person name="Kuo A."/>
            <person name="LaButti K."/>
            <person name="Lipzen A."/>
            <person name="Andreopoulos W."/>
            <person name="Pangilinan J."/>
            <person name="Riley R."/>
            <person name="Hundley H."/>
            <person name="Na H."/>
            <person name="Barry K."/>
            <person name="Grigoriev I.V."/>
            <person name="Stajich J.E."/>
            <person name="Kennedy P.G."/>
        </authorList>
    </citation>
    <scope>NUCLEOTIDE SEQUENCE</scope>
    <source>
        <strain evidence="1">S12</strain>
    </source>
</reference>
<evidence type="ECO:0000313" key="2">
    <source>
        <dbReference type="Proteomes" id="UP000719766"/>
    </source>
</evidence>
<organism evidence="1 2">
    <name type="scientific">Suillus plorans</name>
    <dbReference type="NCBI Taxonomy" id="116603"/>
    <lineage>
        <taxon>Eukaryota</taxon>
        <taxon>Fungi</taxon>
        <taxon>Dikarya</taxon>
        <taxon>Basidiomycota</taxon>
        <taxon>Agaricomycotina</taxon>
        <taxon>Agaricomycetes</taxon>
        <taxon>Agaricomycetidae</taxon>
        <taxon>Boletales</taxon>
        <taxon>Suillineae</taxon>
        <taxon>Suillaceae</taxon>
        <taxon>Suillus</taxon>
    </lineage>
</organism>
<feature type="non-terminal residue" evidence="1">
    <location>
        <position position="1"/>
    </location>
</feature>
<gene>
    <name evidence="1" type="ORF">HD556DRAFT_1231463</name>
</gene>
<dbReference type="InterPro" id="IPR009072">
    <property type="entry name" value="Histone-fold"/>
</dbReference>
<accession>A0A9P7J228</accession>
<proteinExistence type="predicted"/>
<keyword evidence="2" id="KW-1185">Reference proteome</keyword>
<dbReference type="GO" id="GO:0046982">
    <property type="term" value="F:protein heterodimerization activity"/>
    <property type="evidence" value="ECO:0007669"/>
    <property type="project" value="InterPro"/>
</dbReference>
<dbReference type="AlphaFoldDB" id="A0A9P7J228"/>
<dbReference type="OrthoDB" id="1272441at2759"/>